<gene>
    <name evidence="7" type="ORF">LNKW23_09450</name>
</gene>
<dbReference type="PIRSF" id="PIRSF006470">
    <property type="entry name" value="DctB"/>
    <property type="match status" value="1"/>
</dbReference>
<protein>
    <submittedName>
        <fullName evidence="7">TRAP transporter substrate-binding protein</fullName>
    </submittedName>
</protein>
<evidence type="ECO:0000256" key="3">
    <source>
        <dbReference type="ARBA" id="ARBA00022448"/>
    </source>
</evidence>
<evidence type="ECO:0000256" key="2">
    <source>
        <dbReference type="ARBA" id="ARBA00009023"/>
    </source>
</evidence>
<evidence type="ECO:0000256" key="5">
    <source>
        <dbReference type="ARBA" id="ARBA00022764"/>
    </source>
</evidence>
<dbReference type="RefSeq" id="WP_285670448.1">
    <property type="nucleotide sequence ID" value="NZ_BSYI01000005.1"/>
</dbReference>
<evidence type="ECO:0000256" key="4">
    <source>
        <dbReference type="ARBA" id="ARBA00022729"/>
    </source>
</evidence>
<feature type="chain" id="PRO_5046856311" evidence="6">
    <location>
        <begin position="25"/>
        <end position="328"/>
    </location>
</feature>
<dbReference type="Gene3D" id="3.40.190.170">
    <property type="entry name" value="Bacterial extracellular solute-binding protein, family 7"/>
    <property type="match status" value="1"/>
</dbReference>
<dbReference type="InterPro" id="IPR038404">
    <property type="entry name" value="TRAP_DctP_sf"/>
</dbReference>
<comment type="subcellular location">
    <subcellularLocation>
        <location evidence="1">Periplasm</location>
    </subcellularLocation>
</comment>
<dbReference type="NCBIfam" id="TIGR00787">
    <property type="entry name" value="dctP"/>
    <property type="match status" value="1"/>
</dbReference>
<feature type="signal peptide" evidence="6">
    <location>
        <begin position="1"/>
        <end position="24"/>
    </location>
</feature>
<evidence type="ECO:0000313" key="8">
    <source>
        <dbReference type="Proteomes" id="UP001239909"/>
    </source>
</evidence>
<dbReference type="EMBL" id="BSYI01000005">
    <property type="protein sequence ID" value="GMG81732.1"/>
    <property type="molecule type" value="Genomic_DNA"/>
</dbReference>
<comment type="caution">
    <text evidence="7">The sequence shown here is derived from an EMBL/GenBank/DDBJ whole genome shotgun (WGS) entry which is preliminary data.</text>
</comment>
<dbReference type="NCBIfam" id="NF037995">
    <property type="entry name" value="TRAP_S1"/>
    <property type="match status" value="1"/>
</dbReference>
<dbReference type="InterPro" id="IPR004682">
    <property type="entry name" value="TRAP_DctP"/>
</dbReference>
<accession>A0ABQ6LFH5</accession>
<keyword evidence="8" id="KW-1185">Reference proteome</keyword>
<evidence type="ECO:0000313" key="7">
    <source>
        <dbReference type="EMBL" id="GMG81732.1"/>
    </source>
</evidence>
<evidence type="ECO:0000256" key="6">
    <source>
        <dbReference type="SAM" id="SignalP"/>
    </source>
</evidence>
<reference evidence="7 8" key="1">
    <citation type="submission" date="2023-04" db="EMBL/GenBank/DDBJ databases">
        <title>Marinoamorphus aggregata gen. nov., sp. Nov., isolate from tissue of brittle star Ophioplocus japonicus.</title>
        <authorList>
            <person name="Kawano K."/>
            <person name="Sawayama S."/>
            <person name="Nakagawa S."/>
        </authorList>
    </citation>
    <scope>NUCLEOTIDE SEQUENCE [LARGE SCALE GENOMIC DNA]</scope>
    <source>
        <strain evidence="7 8">NKW23</strain>
    </source>
</reference>
<dbReference type="PANTHER" id="PTHR33376">
    <property type="match status" value="1"/>
</dbReference>
<dbReference type="PANTHER" id="PTHR33376:SF4">
    <property type="entry name" value="SIALIC ACID-BINDING PERIPLASMIC PROTEIN SIAP"/>
    <property type="match status" value="1"/>
</dbReference>
<comment type="similarity">
    <text evidence="2">Belongs to the bacterial solute-binding protein 7 family.</text>
</comment>
<dbReference type="Pfam" id="PF03480">
    <property type="entry name" value="DctP"/>
    <property type="match status" value="1"/>
</dbReference>
<organism evidence="7 8">
    <name type="scientific">Paralimibaculum aggregatum</name>
    <dbReference type="NCBI Taxonomy" id="3036245"/>
    <lineage>
        <taxon>Bacteria</taxon>
        <taxon>Pseudomonadati</taxon>
        <taxon>Pseudomonadota</taxon>
        <taxon>Alphaproteobacteria</taxon>
        <taxon>Rhodobacterales</taxon>
        <taxon>Paracoccaceae</taxon>
        <taxon>Paralimibaculum</taxon>
    </lineage>
</organism>
<keyword evidence="4 6" id="KW-0732">Signal</keyword>
<dbReference type="InterPro" id="IPR018389">
    <property type="entry name" value="DctP_fam"/>
</dbReference>
<keyword evidence="3" id="KW-0813">Transport</keyword>
<evidence type="ECO:0000256" key="1">
    <source>
        <dbReference type="ARBA" id="ARBA00004418"/>
    </source>
</evidence>
<dbReference type="Proteomes" id="UP001239909">
    <property type="component" value="Unassembled WGS sequence"/>
</dbReference>
<keyword evidence="5" id="KW-0574">Periplasm</keyword>
<proteinExistence type="inferred from homology"/>
<sequence>MLTRTTTALVAAAAATLLAGSATAAGVTLKFGHVGKPGSLFEASVEAFAACANERLGDAGEVQTFGSSQLGKDKELLQKLKLGQVDFALPSSVMSSVADTFGIFEMPYIIQDREHMKRVQAELGGTFQQAAEAKGYRILAYWENGFRHITNNTRPISMPEDLAGIKLRTPKGAWRVKMFQLYGANPTPMAFSEVFTALKTGVIDGQENPYAQIASAKFQEVQKYLSITGHVYTPAYVLTSAKHFAKLPADVQETVQACASETQTFVYDHAAQLEIELLDVIKAAGVEVNEANKEAFIAASAPIYEEFAASVEGGQALIDTVQSLAGGS</sequence>
<name>A0ABQ6LFH5_9RHOB</name>
<dbReference type="CDD" id="cd13603">
    <property type="entry name" value="PBP2_TRAP_Siap_TeaA_like"/>
    <property type="match status" value="1"/>
</dbReference>